<dbReference type="STRING" id="322505.SAMN04487836_11556"/>
<reference evidence="2" key="1">
    <citation type="submission" date="2016-10" db="EMBL/GenBank/DDBJ databases">
        <authorList>
            <person name="Varghese N."/>
        </authorList>
    </citation>
    <scope>NUCLEOTIDE SEQUENCE [LARGE SCALE GENOMIC DNA]</scope>
    <source>
        <strain evidence="2">DSM 20406</strain>
    </source>
</reference>
<organism evidence="1 2">
    <name type="scientific">Sharpea azabuensis</name>
    <dbReference type="NCBI Taxonomy" id="322505"/>
    <lineage>
        <taxon>Bacteria</taxon>
        <taxon>Bacillati</taxon>
        <taxon>Bacillota</taxon>
        <taxon>Erysipelotrichia</taxon>
        <taxon>Erysipelotrichales</taxon>
        <taxon>Coprobacillaceae</taxon>
        <taxon>Sharpea</taxon>
    </lineage>
</organism>
<name>A0A1H6RLR3_9FIRM</name>
<dbReference type="SUPFAM" id="SSF47413">
    <property type="entry name" value="lambda repressor-like DNA-binding domains"/>
    <property type="match status" value="1"/>
</dbReference>
<dbReference type="OrthoDB" id="3035750at2"/>
<proteinExistence type="predicted"/>
<sequence length="197" mass="22888">MSKTSERLVYLMNENHYDLDELSMRAGMRKSALEAILQDQKPLLHEDAVDLSRYLGADASYLEGTEKAYYFAHRPIKAIYKNDELSTIDIHEQLLIPGYLEVNDFECILYESTDNEWGNHLQQVLLVTKQGGDGNYLVEIDGKIKEATCQSNKMYRHHQVIDHYHVLYRIEAFSLNLEDLLRKLTSDIKEGKLEFTL</sequence>
<evidence type="ECO:0000313" key="1">
    <source>
        <dbReference type="EMBL" id="SEI52730.1"/>
    </source>
</evidence>
<dbReference type="EMBL" id="FNYK01000008">
    <property type="protein sequence ID" value="SEI52730.1"/>
    <property type="molecule type" value="Genomic_DNA"/>
</dbReference>
<dbReference type="InterPro" id="IPR010982">
    <property type="entry name" value="Lambda_DNA-bd_dom_sf"/>
</dbReference>
<dbReference type="AlphaFoldDB" id="A0A1H6RLR3"/>
<dbReference type="GO" id="GO:0003677">
    <property type="term" value="F:DNA binding"/>
    <property type="evidence" value="ECO:0007669"/>
    <property type="project" value="InterPro"/>
</dbReference>
<gene>
    <name evidence="1" type="ORF">SAMN04487834_10082</name>
</gene>
<dbReference type="RefSeq" id="WP_074731361.1">
    <property type="nucleotide sequence ID" value="NZ_FNYK01000008.1"/>
</dbReference>
<evidence type="ECO:0000313" key="2">
    <source>
        <dbReference type="Proteomes" id="UP000183028"/>
    </source>
</evidence>
<protein>
    <submittedName>
        <fullName evidence="1">Uncharacterized protein</fullName>
    </submittedName>
</protein>
<dbReference type="Proteomes" id="UP000183028">
    <property type="component" value="Unassembled WGS sequence"/>
</dbReference>
<accession>A0A1H6RLR3</accession>
<keyword evidence="2" id="KW-1185">Reference proteome</keyword>